<accession>A0A6A9UWI0</accession>
<dbReference type="Pfam" id="PF08310">
    <property type="entry name" value="LGFP"/>
    <property type="match status" value="3"/>
</dbReference>
<dbReference type="Proteomes" id="UP000435304">
    <property type="component" value="Unassembled WGS sequence"/>
</dbReference>
<dbReference type="CDD" id="cd06583">
    <property type="entry name" value="PGRP"/>
    <property type="match status" value="1"/>
</dbReference>
<dbReference type="PANTHER" id="PTHR11022:SF41">
    <property type="entry name" value="PEPTIDOGLYCAN-RECOGNITION PROTEIN LC-RELATED"/>
    <property type="match status" value="1"/>
</dbReference>
<dbReference type="InterPro" id="IPR013207">
    <property type="entry name" value="LGFP"/>
</dbReference>
<dbReference type="InterPro" id="IPR036505">
    <property type="entry name" value="Amidase/PGRP_sf"/>
</dbReference>
<evidence type="ECO:0000313" key="5">
    <source>
        <dbReference type="EMBL" id="MVA77091.1"/>
    </source>
</evidence>
<dbReference type="RefSeq" id="WP_156611166.1">
    <property type="nucleotide sequence ID" value="NZ_WPCU01000010.1"/>
</dbReference>
<evidence type="ECO:0000313" key="6">
    <source>
        <dbReference type="Proteomes" id="UP000435304"/>
    </source>
</evidence>
<dbReference type="SMART" id="SM00701">
    <property type="entry name" value="PGRP"/>
    <property type="match status" value="1"/>
</dbReference>
<evidence type="ECO:0000256" key="2">
    <source>
        <dbReference type="SAM" id="MobiDB-lite"/>
    </source>
</evidence>
<dbReference type="InterPro" id="IPR002502">
    <property type="entry name" value="Amidase_domain"/>
</dbReference>
<dbReference type="Pfam" id="PF01510">
    <property type="entry name" value="Amidase_2"/>
    <property type="match status" value="1"/>
</dbReference>
<comment type="caution">
    <text evidence="5">The sequence shown here is derived from an EMBL/GenBank/DDBJ whole genome shotgun (WGS) entry which is preliminary data.</text>
</comment>
<gene>
    <name evidence="5" type="ORF">GC722_13805</name>
</gene>
<dbReference type="GO" id="GO:0008270">
    <property type="term" value="F:zinc ion binding"/>
    <property type="evidence" value="ECO:0007669"/>
    <property type="project" value="InterPro"/>
</dbReference>
<evidence type="ECO:0008006" key="7">
    <source>
        <dbReference type="Google" id="ProtNLM"/>
    </source>
</evidence>
<evidence type="ECO:0000259" key="3">
    <source>
        <dbReference type="SMART" id="SM00644"/>
    </source>
</evidence>
<protein>
    <recommendedName>
        <fullName evidence="7">Peptidoglycan recognition protein family domain-containing protein</fullName>
    </recommendedName>
</protein>
<dbReference type="SMART" id="SM00644">
    <property type="entry name" value="Ami_2"/>
    <property type="match status" value="1"/>
</dbReference>
<dbReference type="InterPro" id="IPR006619">
    <property type="entry name" value="PGRP_domain_met/bac"/>
</dbReference>
<dbReference type="EMBL" id="WPCU01000010">
    <property type="protein sequence ID" value="MVA77091.1"/>
    <property type="molecule type" value="Genomic_DNA"/>
</dbReference>
<evidence type="ECO:0000256" key="1">
    <source>
        <dbReference type="ARBA" id="ARBA00007553"/>
    </source>
</evidence>
<reference evidence="5 6" key="1">
    <citation type="submission" date="2019-12" db="EMBL/GenBank/DDBJ databases">
        <title>Auraticoccus cholistani sp. nov., an actinomycete isolated from soil of Cholistan desert.</title>
        <authorList>
            <person name="Cheema M.T."/>
        </authorList>
    </citation>
    <scope>NUCLEOTIDE SEQUENCE [LARGE SCALE GENOMIC DNA]</scope>
    <source>
        <strain evidence="5 6">F435</strain>
    </source>
</reference>
<feature type="compositionally biased region" description="Low complexity" evidence="2">
    <location>
        <begin position="58"/>
        <end position="72"/>
    </location>
</feature>
<dbReference type="PANTHER" id="PTHR11022">
    <property type="entry name" value="PEPTIDOGLYCAN RECOGNITION PROTEIN"/>
    <property type="match status" value="1"/>
</dbReference>
<feature type="domain" description="N-acetylmuramoyl-L-alanine amidase" evidence="3">
    <location>
        <begin position="221"/>
        <end position="371"/>
    </location>
</feature>
<dbReference type="AlphaFoldDB" id="A0A6A9UWI0"/>
<dbReference type="GO" id="GO:0009253">
    <property type="term" value="P:peptidoglycan catabolic process"/>
    <property type="evidence" value="ECO:0007669"/>
    <property type="project" value="InterPro"/>
</dbReference>
<evidence type="ECO:0000259" key="4">
    <source>
        <dbReference type="SMART" id="SM00701"/>
    </source>
</evidence>
<dbReference type="Gene3D" id="3.40.80.10">
    <property type="entry name" value="Peptidoglycan recognition protein-like"/>
    <property type="match status" value="1"/>
</dbReference>
<name>A0A6A9UWI0_9ACTN</name>
<feature type="region of interest" description="Disordered" evidence="2">
    <location>
        <begin position="126"/>
        <end position="146"/>
    </location>
</feature>
<feature type="region of interest" description="Disordered" evidence="2">
    <location>
        <begin position="33"/>
        <end position="76"/>
    </location>
</feature>
<dbReference type="InterPro" id="IPR015510">
    <property type="entry name" value="PGRP"/>
</dbReference>
<keyword evidence="6" id="KW-1185">Reference proteome</keyword>
<dbReference type="GO" id="GO:0008745">
    <property type="term" value="F:N-acetylmuramoyl-L-alanine amidase activity"/>
    <property type="evidence" value="ECO:0007669"/>
    <property type="project" value="InterPro"/>
</dbReference>
<organism evidence="5 6">
    <name type="scientific">Auraticoccus cholistanensis</name>
    <dbReference type="NCBI Taxonomy" id="2656650"/>
    <lineage>
        <taxon>Bacteria</taxon>
        <taxon>Bacillati</taxon>
        <taxon>Actinomycetota</taxon>
        <taxon>Actinomycetes</taxon>
        <taxon>Propionibacteriales</taxon>
        <taxon>Propionibacteriaceae</taxon>
        <taxon>Auraticoccus</taxon>
    </lineage>
</organism>
<dbReference type="SUPFAM" id="SSF55846">
    <property type="entry name" value="N-acetylmuramoyl-L-alanine amidase-like"/>
    <property type="match status" value="1"/>
</dbReference>
<proteinExistence type="inferred from homology"/>
<comment type="similarity">
    <text evidence="1">Belongs to the N-acetylmuramoyl-L-alanine amidase 2 family.</text>
</comment>
<feature type="domain" description="Peptidoglycan recognition protein family" evidence="4">
    <location>
        <begin position="207"/>
        <end position="355"/>
    </location>
</feature>
<sequence length="657" mass="70280">MPRHTTPPLLRTALLLGATTALVGGLGVVAAQPARADTPETEITELSLAAPARSGGEQRTTTRSQDQTSSGQEEVGAETVLAELPEQRVEQFSTLGVTWDAGAEGPGPTVQYRTRTDGRWTDWATAEDTVSGGDGEDPGAGEDAPRTGTDPIYVGASDGVQVRLTGSADTRVEEPKVALIAAEETPADASIQTTAAQAAAPGLAPRPAYISRKGWGADESMKPCGTDTDDTIQGAIVHHTAGVNSYTKAQSASIVRGIYAYHTQTLGWCDIGYNFLVDKYGQVFEGRSGGVDHPVHGAHATSWNTDTVGISFMGNYETATAPTAMLEAGAKVLAWKFDAYYRDPLSKVTLAGKYINRISGHGDVMATACPGRNIRSKMTWLRERVDTLVGSRSTPNYQRWQALGGDKGQLGSPYIGEAVHVDGRVTKFRGYDLFSSDATGSRWTKGGIRTKYRSMGAARSDLGFPTGDESSNWPLTGIQAQRFEDGLILWSSATGAHSLMDGFQNRYESSSAIRRALGAPSTDEQTSGWGVASQTFVAGRMFWVGGARIIDGEFFDHYAAMSGSARLKRGYPVADERLSGDVLTQQLSRSTFYLIDGDVIEVTGALNEEYRSLGAETGRLGFPTASVRKDADGNWYSSFEHGTLTQLPDGTVEVRYS</sequence>